<dbReference type="GO" id="GO:0003964">
    <property type="term" value="F:RNA-directed DNA polymerase activity"/>
    <property type="evidence" value="ECO:0007669"/>
    <property type="project" value="UniProtKB-KW"/>
</dbReference>
<keyword evidence="6" id="KW-0378">Hydrolase</keyword>
<evidence type="ECO:0000256" key="6">
    <source>
        <dbReference type="ARBA" id="ARBA00022801"/>
    </source>
</evidence>
<dbReference type="FunFam" id="3.10.10.10:FF:000007">
    <property type="entry name" value="Retrovirus-related Pol polyprotein from transposon 17.6-like Protein"/>
    <property type="match status" value="1"/>
</dbReference>
<evidence type="ECO:0000313" key="10">
    <source>
        <dbReference type="Proteomes" id="UP000663879"/>
    </source>
</evidence>
<evidence type="ECO:0000256" key="5">
    <source>
        <dbReference type="ARBA" id="ARBA00022759"/>
    </source>
</evidence>
<gene>
    <name evidence="9" type="ORF">OXX778_LOCUS6277</name>
</gene>
<dbReference type="Proteomes" id="UP000663879">
    <property type="component" value="Unassembled WGS sequence"/>
</dbReference>
<dbReference type="SUPFAM" id="SSF56672">
    <property type="entry name" value="DNA/RNA polymerases"/>
    <property type="match status" value="1"/>
</dbReference>
<feature type="domain" description="Reverse transcriptase" evidence="8">
    <location>
        <begin position="2"/>
        <end position="140"/>
    </location>
</feature>
<dbReference type="OrthoDB" id="9996999at2759"/>
<dbReference type="GO" id="GO:0006508">
    <property type="term" value="P:proteolysis"/>
    <property type="evidence" value="ECO:0007669"/>
    <property type="project" value="UniProtKB-KW"/>
</dbReference>
<dbReference type="Gene3D" id="3.30.70.270">
    <property type="match status" value="1"/>
</dbReference>
<keyword evidence="3" id="KW-0548">Nucleotidyltransferase</keyword>
<dbReference type="Gene3D" id="3.10.10.10">
    <property type="entry name" value="HIV Type 1 Reverse Transcriptase, subunit A, domain 1"/>
    <property type="match status" value="1"/>
</dbReference>
<dbReference type="Pfam" id="PF00078">
    <property type="entry name" value="RVT_1"/>
    <property type="match status" value="1"/>
</dbReference>
<keyword evidence="1" id="KW-0645">Protease</keyword>
<dbReference type="GO" id="GO:0008233">
    <property type="term" value="F:peptidase activity"/>
    <property type="evidence" value="ECO:0007669"/>
    <property type="project" value="UniProtKB-KW"/>
</dbReference>
<evidence type="ECO:0000256" key="7">
    <source>
        <dbReference type="ARBA" id="ARBA00022918"/>
    </source>
</evidence>
<keyword evidence="10" id="KW-1185">Reference proteome</keyword>
<evidence type="ECO:0000256" key="3">
    <source>
        <dbReference type="ARBA" id="ARBA00022695"/>
    </source>
</evidence>
<dbReference type="InterPro" id="IPR043502">
    <property type="entry name" value="DNA/RNA_pol_sf"/>
</dbReference>
<keyword evidence="2" id="KW-0808">Transferase</keyword>
<accession>A0A813SJK4</accession>
<organism evidence="9 10">
    <name type="scientific">Brachionus calyciflorus</name>
    <dbReference type="NCBI Taxonomy" id="104777"/>
    <lineage>
        <taxon>Eukaryota</taxon>
        <taxon>Metazoa</taxon>
        <taxon>Spiralia</taxon>
        <taxon>Gnathifera</taxon>
        <taxon>Rotifera</taxon>
        <taxon>Eurotatoria</taxon>
        <taxon>Monogononta</taxon>
        <taxon>Pseudotrocha</taxon>
        <taxon>Ploima</taxon>
        <taxon>Brachionidae</taxon>
        <taxon>Brachionus</taxon>
    </lineage>
</organism>
<dbReference type="InterPro" id="IPR053134">
    <property type="entry name" value="RNA-dir_DNA_polymerase"/>
</dbReference>
<reference evidence="9" key="1">
    <citation type="submission" date="2021-02" db="EMBL/GenBank/DDBJ databases">
        <authorList>
            <person name="Nowell W R."/>
        </authorList>
    </citation>
    <scope>NUCLEOTIDE SEQUENCE</scope>
    <source>
        <strain evidence="9">Ploen Becks lab</strain>
    </source>
</reference>
<evidence type="ECO:0000256" key="2">
    <source>
        <dbReference type="ARBA" id="ARBA00022679"/>
    </source>
</evidence>
<evidence type="ECO:0000256" key="1">
    <source>
        <dbReference type="ARBA" id="ARBA00022670"/>
    </source>
</evidence>
<comment type="caution">
    <text evidence="9">The sequence shown here is derived from an EMBL/GenBank/DDBJ whole genome shotgun (WGS) entry which is preliminary data.</text>
</comment>
<sequence length="140" mass="16360">MLANGIIEHSTSPWASPVLIVPKKDGTKRFCVDFRKLNNVTVTENRPIPRIEDILDRLSGSLYFIFIDLKTSYWQIEIEEKSKEYTAFTTPDGHYQFKRMPFGLKNAPAQFSKLMHKIFGIRPYVETYLDDIIIHYKSLD</sequence>
<evidence type="ECO:0000313" key="9">
    <source>
        <dbReference type="EMBL" id="CAF0797229.1"/>
    </source>
</evidence>
<dbReference type="InterPro" id="IPR000477">
    <property type="entry name" value="RT_dom"/>
</dbReference>
<dbReference type="GO" id="GO:0004519">
    <property type="term" value="F:endonuclease activity"/>
    <property type="evidence" value="ECO:0007669"/>
    <property type="project" value="UniProtKB-KW"/>
</dbReference>
<keyword evidence="7" id="KW-0695">RNA-directed DNA polymerase</keyword>
<name>A0A813SJK4_9BILA</name>
<dbReference type="InterPro" id="IPR043128">
    <property type="entry name" value="Rev_trsase/Diguanyl_cyclase"/>
</dbReference>
<keyword evidence="4" id="KW-0540">Nuclease</keyword>
<dbReference type="PANTHER" id="PTHR24559:SF444">
    <property type="entry name" value="REVERSE TRANSCRIPTASE DOMAIN-CONTAINING PROTEIN"/>
    <property type="match status" value="1"/>
</dbReference>
<dbReference type="CDD" id="cd01647">
    <property type="entry name" value="RT_LTR"/>
    <property type="match status" value="1"/>
</dbReference>
<keyword evidence="5" id="KW-0255">Endonuclease</keyword>
<dbReference type="EMBL" id="CAJNOC010000732">
    <property type="protein sequence ID" value="CAF0797229.1"/>
    <property type="molecule type" value="Genomic_DNA"/>
</dbReference>
<dbReference type="PROSITE" id="PS50878">
    <property type="entry name" value="RT_POL"/>
    <property type="match status" value="1"/>
</dbReference>
<protein>
    <recommendedName>
        <fullName evidence="8">Reverse transcriptase domain-containing protein</fullName>
    </recommendedName>
</protein>
<dbReference type="AlphaFoldDB" id="A0A813SJK4"/>
<proteinExistence type="predicted"/>
<evidence type="ECO:0000259" key="8">
    <source>
        <dbReference type="PROSITE" id="PS50878"/>
    </source>
</evidence>
<dbReference type="PANTHER" id="PTHR24559">
    <property type="entry name" value="TRANSPOSON TY3-I GAG-POL POLYPROTEIN"/>
    <property type="match status" value="1"/>
</dbReference>
<evidence type="ECO:0000256" key="4">
    <source>
        <dbReference type="ARBA" id="ARBA00022722"/>
    </source>
</evidence>